<evidence type="ECO:0000313" key="5">
    <source>
        <dbReference type="EMBL" id="KAJ3613644.1"/>
    </source>
</evidence>
<evidence type="ECO:0000256" key="1">
    <source>
        <dbReference type="ARBA" id="ARBA00022723"/>
    </source>
</evidence>
<accession>A0A9Q0IWG8</accession>
<dbReference type="EMBL" id="JANIIK010000035">
    <property type="protein sequence ID" value="KAJ3613644.1"/>
    <property type="molecule type" value="Genomic_DNA"/>
</dbReference>
<feature type="non-terminal residue" evidence="5">
    <location>
        <position position="1"/>
    </location>
</feature>
<evidence type="ECO:0000259" key="4">
    <source>
        <dbReference type="Pfam" id="PF00412"/>
    </source>
</evidence>
<dbReference type="GO" id="GO:0010468">
    <property type="term" value="P:regulation of gene expression"/>
    <property type="evidence" value="ECO:0007669"/>
    <property type="project" value="TreeGrafter"/>
</dbReference>
<dbReference type="OrthoDB" id="25654at2759"/>
<name>A0A9Q0IWG8_9TELE</name>
<proteinExistence type="predicted"/>
<dbReference type="GO" id="GO:0008270">
    <property type="term" value="F:zinc ion binding"/>
    <property type="evidence" value="ECO:0007669"/>
    <property type="project" value="TreeGrafter"/>
</dbReference>
<comment type="caution">
    <text evidence="5">The sequence shown here is derived from an EMBL/GenBank/DDBJ whole genome shotgun (WGS) entry which is preliminary data.</text>
</comment>
<dbReference type="PANTHER" id="PTHR46074:SF3">
    <property type="entry name" value="CYSTEINE-RICH PROTEIN 1"/>
    <property type="match status" value="1"/>
</dbReference>
<dbReference type="AlphaFoldDB" id="A0A9Q0IWG8"/>
<organism evidence="5 6">
    <name type="scientific">Muraenolepis orangiensis</name>
    <name type="common">Patagonian moray cod</name>
    <dbReference type="NCBI Taxonomy" id="630683"/>
    <lineage>
        <taxon>Eukaryota</taxon>
        <taxon>Metazoa</taxon>
        <taxon>Chordata</taxon>
        <taxon>Craniata</taxon>
        <taxon>Vertebrata</taxon>
        <taxon>Euteleostomi</taxon>
        <taxon>Actinopterygii</taxon>
        <taxon>Neopterygii</taxon>
        <taxon>Teleostei</taxon>
        <taxon>Neoteleostei</taxon>
        <taxon>Acanthomorphata</taxon>
        <taxon>Zeiogadaria</taxon>
        <taxon>Gadariae</taxon>
        <taxon>Gadiformes</taxon>
        <taxon>Muraenolepidoidei</taxon>
        <taxon>Muraenolepididae</taxon>
        <taxon>Muraenolepis</taxon>
    </lineage>
</organism>
<evidence type="ECO:0000256" key="2">
    <source>
        <dbReference type="ARBA" id="ARBA00022833"/>
    </source>
</evidence>
<dbReference type="Proteomes" id="UP001148018">
    <property type="component" value="Unassembled WGS sequence"/>
</dbReference>
<dbReference type="InterPro" id="IPR001781">
    <property type="entry name" value="Znf_LIM"/>
</dbReference>
<keyword evidence="2" id="KW-0862">Zinc</keyword>
<reference evidence="5" key="1">
    <citation type="submission" date="2022-07" db="EMBL/GenBank/DDBJ databases">
        <title>Chromosome-level genome of Muraenolepis orangiensis.</title>
        <authorList>
            <person name="Kim J."/>
        </authorList>
    </citation>
    <scope>NUCLEOTIDE SEQUENCE</scope>
    <source>
        <strain evidence="5">KU_S4_2022</strain>
        <tissue evidence="5">Muscle</tissue>
    </source>
</reference>
<dbReference type="Pfam" id="PF00412">
    <property type="entry name" value="LIM"/>
    <property type="match status" value="1"/>
</dbReference>
<dbReference type="PANTHER" id="PTHR46074">
    <property type="entry name" value="CYSTEINE-RICH PROTEIN CRIP FAMILY MEMBER"/>
    <property type="match status" value="1"/>
</dbReference>
<keyword evidence="3" id="KW-0440">LIM domain</keyword>
<keyword evidence="1" id="KW-0479">Metal-binding</keyword>
<keyword evidence="6" id="KW-1185">Reference proteome</keyword>
<protein>
    <recommendedName>
        <fullName evidence="4">LIM zinc-binding domain-containing protein</fullName>
    </recommendedName>
</protein>
<feature type="domain" description="LIM zinc-binding" evidence="4">
    <location>
        <begin position="34"/>
        <end position="70"/>
    </location>
</feature>
<dbReference type="Gene3D" id="2.10.110.10">
    <property type="entry name" value="Cysteine Rich Protein"/>
    <property type="match status" value="1"/>
</dbReference>
<gene>
    <name evidence="5" type="ORF">NHX12_019890</name>
</gene>
<dbReference type="GO" id="GO:0008630">
    <property type="term" value="P:intrinsic apoptotic signaling pathway in response to DNA damage"/>
    <property type="evidence" value="ECO:0007669"/>
    <property type="project" value="TreeGrafter"/>
</dbReference>
<sequence length="88" mass="9415">GCISRRRATGWYACGSGPLGQRVLSLPRCGLGQPSSEKVSSLGKDWHKLCLKCDRCNKLLTTGGHAEVSGSLGVVRSRRTAGAEREDE</sequence>
<evidence type="ECO:0000256" key="3">
    <source>
        <dbReference type="ARBA" id="ARBA00023038"/>
    </source>
</evidence>
<evidence type="ECO:0000313" key="6">
    <source>
        <dbReference type="Proteomes" id="UP001148018"/>
    </source>
</evidence>